<gene>
    <name evidence="7" type="primary">zwf</name>
    <name evidence="10" type="ORF">SAMN05660742_10744</name>
</gene>
<dbReference type="PANTHER" id="PTHR23429">
    <property type="entry name" value="GLUCOSE-6-PHOSPHATE 1-DEHYDROGENASE G6PD"/>
    <property type="match status" value="1"/>
</dbReference>
<dbReference type="GO" id="GO:0006006">
    <property type="term" value="P:glucose metabolic process"/>
    <property type="evidence" value="ECO:0007669"/>
    <property type="project" value="UniProtKB-KW"/>
</dbReference>
<feature type="binding site" evidence="7">
    <location>
        <position position="240"/>
    </location>
    <ligand>
        <name>substrate</name>
    </ligand>
</feature>
<evidence type="ECO:0000259" key="8">
    <source>
        <dbReference type="Pfam" id="PF00479"/>
    </source>
</evidence>
<sequence length="508" mass="58244">MNKSSQMEPVIIVLFGASGDLSARKVIPALYNLHLDGLLPQQYAIVGVARSSLTEETLRERFRQGVDQYSRRGPAKEQEWDAFAEHLHYIQSNYDEPTLYDRLTKLGDTGWETPPNIVFYLATPPNLFTIVIDQLGRFSELQGDIRYRIVIEKPFGHDLHSAKALNQRLLQVFEEKQIYRIDHYLGKETVQNILAFRFGNAMWEPVWNRNFIDHVQITVSEKIGIGRRGQYYDSAGALRDMIQNHLMQLLCLIAMEAPTEFTADQIRNKKVDVMHAIRAINKADVPAFAVRGQYGQGWMDGQPVQAYRCEKDVDINSNTETFAALKLFVDNWRWQGVPFYLRTGKCMPGRVSEISLQFRPVPHHPFAHLNTQVFQPNRLVLQIEPNEGVVLRTQAKEPGMGMKLKPVDMSYCYQDVFHQASPDAYETLLVDIMRNDPGLFMRADQVEAAWSVIDPILEVWSENTELNFPNYQAGQWGPPEAESLVAQDRRTWLLPISFEPKRGGCSVE</sequence>
<evidence type="ECO:0000313" key="11">
    <source>
        <dbReference type="Proteomes" id="UP000199662"/>
    </source>
</evidence>
<evidence type="ECO:0000256" key="7">
    <source>
        <dbReference type="HAMAP-Rule" id="MF_00966"/>
    </source>
</evidence>
<keyword evidence="11" id="KW-1185">Reference proteome</keyword>
<protein>
    <recommendedName>
        <fullName evidence="7">Glucose-6-phosphate 1-dehydrogenase</fullName>
        <shortName evidence="7">G6PD</shortName>
        <ecNumber evidence="7">1.1.1.49</ecNumber>
    </recommendedName>
</protein>
<keyword evidence="4 7" id="KW-0521">NADP</keyword>
<comment type="pathway">
    <text evidence="1 7">Carbohydrate degradation; pentose phosphate pathway; D-ribulose 5-phosphate from D-glucose 6-phosphate (oxidative stage): step 1/3.</text>
</comment>
<dbReference type="GO" id="GO:0050661">
    <property type="term" value="F:NADP binding"/>
    <property type="evidence" value="ECO:0007669"/>
    <property type="project" value="UniProtKB-UniRule"/>
</dbReference>
<dbReference type="Pfam" id="PF00479">
    <property type="entry name" value="G6PD_N"/>
    <property type="match status" value="1"/>
</dbReference>
<dbReference type="InterPro" id="IPR036291">
    <property type="entry name" value="NAD(P)-bd_dom_sf"/>
</dbReference>
<organism evidence="10 11">
    <name type="scientific">Propionispira arboris</name>
    <dbReference type="NCBI Taxonomy" id="84035"/>
    <lineage>
        <taxon>Bacteria</taxon>
        <taxon>Bacillati</taxon>
        <taxon>Bacillota</taxon>
        <taxon>Negativicutes</taxon>
        <taxon>Selenomonadales</taxon>
        <taxon>Selenomonadaceae</taxon>
        <taxon>Propionispira</taxon>
    </lineage>
</organism>
<dbReference type="Pfam" id="PF02781">
    <property type="entry name" value="G6PD_C"/>
    <property type="match status" value="1"/>
</dbReference>
<feature type="binding site" evidence="7">
    <location>
        <position position="50"/>
    </location>
    <ligand>
        <name>NADP(+)</name>
        <dbReference type="ChEBI" id="CHEBI:58349"/>
    </ligand>
</feature>
<dbReference type="EMBL" id="FNZK01000007">
    <property type="protein sequence ID" value="SEJ41602.1"/>
    <property type="molecule type" value="Genomic_DNA"/>
</dbReference>
<evidence type="ECO:0000256" key="4">
    <source>
        <dbReference type="ARBA" id="ARBA00022857"/>
    </source>
</evidence>
<dbReference type="GO" id="GO:0005829">
    <property type="term" value="C:cytosol"/>
    <property type="evidence" value="ECO:0007669"/>
    <property type="project" value="TreeGrafter"/>
</dbReference>
<evidence type="ECO:0000313" key="10">
    <source>
        <dbReference type="EMBL" id="SEJ41602.1"/>
    </source>
</evidence>
<feature type="binding site" evidence="7">
    <location>
        <position position="183"/>
    </location>
    <ligand>
        <name>substrate</name>
    </ligand>
</feature>
<comment type="function">
    <text evidence="7">Catalyzes the oxidation of glucose 6-phosphate to 6-phosphogluconolactone.</text>
</comment>
<evidence type="ECO:0000256" key="1">
    <source>
        <dbReference type="ARBA" id="ARBA00004937"/>
    </source>
</evidence>
<dbReference type="Gene3D" id="3.30.360.10">
    <property type="entry name" value="Dihydrodipicolinate Reductase, domain 2"/>
    <property type="match status" value="1"/>
</dbReference>
<reference evidence="10 11" key="1">
    <citation type="submission" date="2016-10" db="EMBL/GenBank/DDBJ databases">
        <authorList>
            <person name="de Groot N.N."/>
        </authorList>
    </citation>
    <scope>NUCLEOTIDE SEQUENCE [LARGE SCALE GENOMIC DNA]</scope>
    <source>
        <strain evidence="10 11">DSM 2179</strain>
    </source>
</reference>
<comment type="similarity">
    <text evidence="2 7">Belongs to the glucose-6-phosphate dehydrogenase family.</text>
</comment>
<keyword evidence="3 7" id="KW-0313">Glucose metabolism</keyword>
<dbReference type="InterPro" id="IPR022675">
    <property type="entry name" value="G6P_DH_C"/>
</dbReference>
<dbReference type="STRING" id="84035.SAMN05660742_10744"/>
<evidence type="ECO:0000256" key="6">
    <source>
        <dbReference type="ARBA" id="ARBA00023277"/>
    </source>
</evidence>
<dbReference type="RefSeq" id="WP_091830852.1">
    <property type="nucleotide sequence ID" value="NZ_FNZK01000007.1"/>
</dbReference>
<proteinExistence type="inferred from homology"/>
<dbReference type="InterPro" id="IPR019796">
    <property type="entry name" value="G6P_DH_AS"/>
</dbReference>
<dbReference type="AlphaFoldDB" id="A0A1H6YW58"/>
<dbReference type="GO" id="GO:0004345">
    <property type="term" value="F:glucose-6-phosphate dehydrogenase activity"/>
    <property type="evidence" value="ECO:0007669"/>
    <property type="project" value="UniProtKB-UniRule"/>
</dbReference>
<dbReference type="Proteomes" id="UP000199662">
    <property type="component" value="Unassembled WGS sequence"/>
</dbReference>
<comment type="caution">
    <text evidence="7">Lacks conserved residue(s) required for the propagation of feature annotation.</text>
</comment>
<dbReference type="PIRSF" id="PIRSF000110">
    <property type="entry name" value="G6PD"/>
    <property type="match status" value="1"/>
</dbReference>
<feature type="binding site" evidence="7">
    <location>
        <position position="187"/>
    </location>
    <ligand>
        <name>substrate</name>
    </ligand>
</feature>
<feature type="binding site" evidence="7">
    <location>
        <position position="345"/>
    </location>
    <ligand>
        <name>substrate</name>
    </ligand>
</feature>
<evidence type="ECO:0000256" key="3">
    <source>
        <dbReference type="ARBA" id="ARBA00022526"/>
    </source>
</evidence>
<keyword evidence="6 7" id="KW-0119">Carbohydrate metabolism</keyword>
<name>A0A1H6YW58_9FIRM</name>
<evidence type="ECO:0000259" key="9">
    <source>
        <dbReference type="Pfam" id="PF02781"/>
    </source>
</evidence>
<dbReference type="HAMAP" id="MF_00966">
    <property type="entry name" value="G6PD"/>
    <property type="match status" value="1"/>
</dbReference>
<dbReference type="PRINTS" id="PR00079">
    <property type="entry name" value="G6PDHDRGNASE"/>
</dbReference>
<dbReference type="SUPFAM" id="SSF51735">
    <property type="entry name" value="NAD(P)-binding Rossmann-fold domains"/>
    <property type="match status" value="1"/>
</dbReference>
<feature type="domain" description="Glucose-6-phosphate dehydrogenase C-terminal" evidence="9">
    <location>
        <begin position="194"/>
        <end position="492"/>
    </location>
</feature>
<evidence type="ECO:0000256" key="5">
    <source>
        <dbReference type="ARBA" id="ARBA00023002"/>
    </source>
</evidence>
<comment type="catalytic activity">
    <reaction evidence="7">
        <text>D-glucose 6-phosphate + NADP(+) = 6-phospho-D-glucono-1,5-lactone + NADPH + H(+)</text>
        <dbReference type="Rhea" id="RHEA:15841"/>
        <dbReference type="ChEBI" id="CHEBI:15378"/>
        <dbReference type="ChEBI" id="CHEBI:57783"/>
        <dbReference type="ChEBI" id="CHEBI:57955"/>
        <dbReference type="ChEBI" id="CHEBI:58349"/>
        <dbReference type="ChEBI" id="CHEBI:61548"/>
        <dbReference type="EC" id="1.1.1.49"/>
    </reaction>
</comment>
<dbReference type="UniPathway" id="UPA00115">
    <property type="reaction ID" value="UER00408"/>
</dbReference>
<evidence type="ECO:0000256" key="2">
    <source>
        <dbReference type="ARBA" id="ARBA00009975"/>
    </source>
</evidence>
<dbReference type="NCBIfam" id="TIGR00871">
    <property type="entry name" value="zwf"/>
    <property type="match status" value="1"/>
</dbReference>
<feature type="active site" description="Proton acceptor" evidence="7">
    <location>
        <position position="245"/>
    </location>
</feature>
<dbReference type="EC" id="1.1.1.49" evidence="7"/>
<feature type="domain" description="Glucose-6-phosphate dehydrogenase NAD-binding" evidence="8">
    <location>
        <begin position="13"/>
        <end position="192"/>
    </location>
</feature>
<feature type="binding site" evidence="7">
    <location>
        <position position="153"/>
    </location>
    <ligand>
        <name>NADP(+)</name>
        <dbReference type="ChEBI" id="CHEBI:58349"/>
    </ligand>
</feature>
<dbReference type="InterPro" id="IPR022674">
    <property type="entry name" value="G6P_DH_NAD-bd"/>
</dbReference>
<dbReference type="InterPro" id="IPR001282">
    <property type="entry name" value="G6P_DH"/>
</dbReference>
<dbReference type="Gene3D" id="3.40.50.720">
    <property type="entry name" value="NAD(P)-binding Rossmann-like Domain"/>
    <property type="match status" value="1"/>
</dbReference>
<keyword evidence="5 7" id="KW-0560">Oxidoreductase</keyword>
<dbReference type="GO" id="GO:0009051">
    <property type="term" value="P:pentose-phosphate shunt, oxidative branch"/>
    <property type="evidence" value="ECO:0007669"/>
    <property type="project" value="TreeGrafter"/>
</dbReference>
<feature type="binding site" evidence="7">
    <location>
        <position position="221"/>
    </location>
    <ligand>
        <name>substrate</name>
    </ligand>
</feature>
<dbReference type="SUPFAM" id="SSF55347">
    <property type="entry name" value="Glyceraldehyde-3-phosphate dehydrogenase-like, C-terminal domain"/>
    <property type="match status" value="1"/>
</dbReference>
<dbReference type="PANTHER" id="PTHR23429:SF0">
    <property type="entry name" value="GLUCOSE-6-PHOSPHATE 1-DEHYDROGENASE"/>
    <property type="match status" value="1"/>
</dbReference>
<accession>A0A1H6YW58</accession>
<dbReference type="PROSITE" id="PS00069">
    <property type="entry name" value="G6P_DEHYDROGENASE"/>
    <property type="match status" value="1"/>
</dbReference>